<organism evidence="7 8">
    <name type="scientific">Flavilitoribacter nigricans (strain ATCC 23147 / DSM 23189 / NBRC 102662 / NCIMB 1420 / SS-2)</name>
    <name type="common">Lewinella nigricans</name>
    <dbReference type="NCBI Taxonomy" id="1122177"/>
    <lineage>
        <taxon>Bacteria</taxon>
        <taxon>Pseudomonadati</taxon>
        <taxon>Bacteroidota</taxon>
        <taxon>Saprospiria</taxon>
        <taxon>Saprospirales</taxon>
        <taxon>Lewinellaceae</taxon>
        <taxon>Flavilitoribacter</taxon>
    </lineage>
</organism>
<evidence type="ECO:0000256" key="4">
    <source>
        <dbReference type="ARBA" id="ARBA00022989"/>
    </source>
</evidence>
<reference evidence="7 8" key="1">
    <citation type="submission" date="2017-10" db="EMBL/GenBank/DDBJ databases">
        <title>The draft genome sequence of Lewinella nigricans NBRC 102662.</title>
        <authorList>
            <person name="Wang K."/>
        </authorList>
    </citation>
    <scope>NUCLEOTIDE SEQUENCE [LARGE SCALE GENOMIC DNA]</scope>
    <source>
        <strain evidence="7 8">NBRC 102662</strain>
    </source>
</reference>
<dbReference type="Pfam" id="PF03741">
    <property type="entry name" value="TerC"/>
    <property type="match status" value="1"/>
</dbReference>
<name>A0A2D0NBJ9_FLAN2</name>
<feature type="transmembrane region" description="Helical" evidence="6">
    <location>
        <begin position="196"/>
        <end position="221"/>
    </location>
</feature>
<dbReference type="OrthoDB" id="9805314at2"/>
<comment type="similarity">
    <text evidence="2">Belongs to the TerC family.</text>
</comment>
<comment type="caution">
    <text evidence="7">The sequence shown here is derived from an EMBL/GenBank/DDBJ whole genome shotgun (WGS) entry which is preliminary data.</text>
</comment>
<accession>A0A2D0NBJ9</accession>
<evidence type="ECO:0000256" key="5">
    <source>
        <dbReference type="ARBA" id="ARBA00023136"/>
    </source>
</evidence>
<evidence type="ECO:0000256" key="3">
    <source>
        <dbReference type="ARBA" id="ARBA00022692"/>
    </source>
</evidence>
<feature type="transmembrane region" description="Helical" evidence="6">
    <location>
        <begin position="161"/>
        <end position="184"/>
    </location>
</feature>
<evidence type="ECO:0000256" key="2">
    <source>
        <dbReference type="ARBA" id="ARBA00007511"/>
    </source>
</evidence>
<evidence type="ECO:0000313" key="8">
    <source>
        <dbReference type="Proteomes" id="UP000223913"/>
    </source>
</evidence>
<protein>
    <recommendedName>
        <fullName evidence="9">TerC family protein</fullName>
    </recommendedName>
</protein>
<dbReference type="InterPro" id="IPR005496">
    <property type="entry name" value="Integral_membrane_TerC"/>
</dbReference>
<feature type="transmembrane region" description="Helical" evidence="6">
    <location>
        <begin position="82"/>
        <end position="103"/>
    </location>
</feature>
<dbReference type="PANTHER" id="PTHR30238">
    <property type="entry name" value="MEMBRANE BOUND PREDICTED REDOX MODULATOR"/>
    <property type="match status" value="1"/>
</dbReference>
<evidence type="ECO:0000256" key="6">
    <source>
        <dbReference type="SAM" id="Phobius"/>
    </source>
</evidence>
<dbReference type="SUPFAM" id="SSF103473">
    <property type="entry name" value="MFS general substrate transporter"/>
    <property type="match status" value="1"/>
</dbReference>
<proteinExistence type="inferred from homology"/>
<feature type="transmembrane region" description="Helical" evidence="6">
    <location>
        <begin position="48"/>
        <end position="70"/>
    </location>
</feature>
<evidence type="ECO:0000313" key="7">
    <source>
        <dbReference type="EMBL" id="PHN05882.1"/>
    </source>
</evidence>
<keyword evidence="4 6" id="KW-1133">Transmembrane helix</keyword>
<comment type="subcellular location">
    <subcellularLocation>
        <location evidence="1">Membrane</location>
        <topology evidence="1">Multi-pass membrane protein</topology>
    </subcellularLocation>
</comment>
<keyword evidence="8" id="KW-1185">Reference proteome</keyword>
<dbReference type="PANTHER" id="PTHR30238:SF4">
    <property type="entry name" value="SLL1022 PROTEIN"/>
    <property type="match status" value="1"/>
</dbReference>
<sequence length="282" mass="30632">MPDFASAAVWMSLLTLTFLEIVLGIDNIIFISIAAGKLPPEDRPKATNIGLILAMVLRIVLLFGVSILVAMEEPWFTIDNSFMHAGFSGQSLILIAGGIFLLYKSTNEIHHKLEGDDHEDATSKKGKATLSSAIVQITIINIVFSFDSILTAVGMTNGLQGALIIMIVAVVISVLIMMLFANPVGDFVNKHPTIQMLGLAFLILIGFMLIAEGAHLAHVVIAGAEIGAVPKGYLYFAIAFSLLVEFLNMRLRKKQVPVQLHGVKEEAVREGVLPRAETRQKK</sequence>
<dbReference type="GO" id="GO:0016020">
    <property type="term" value="C:membrane"/>
    <property type="evidence" value="ECO:0007669"/>
    <property type="project" value="UniProtKB-SubCell"/>
</dbReference>
<gene>
    <name evidence="7" type="ORF">CRP01_14930</name>
</gene>
<keyword evidence="5 6" id="KW-0472">Membrane</keyword>
<feature type="transmembrane region" description="Helical" evidence="6">
    <location>
        <begin position="233"/>
        <end position="251"/>
    </location>
</feature>
<feature type="transmembrane region" description="Helical" evidence="6">
    <location>
        <begin position="133"/>
        <end position="155"/>
    </location>
</feature>
<dbReference type="InterPro" id="IPR036259">
    <property type="entry name" value="MFS_trans_sf"/>
</dbReference>
<dbReference type="AlphaFoldDB" id="A0A2D0NBJ9"/>
<dbReference type="Proteomes" id="UP000223913">
    <property type="component" value="Unassembled WGS sequence"/>
</dbReference>
<dbReference type="EMBL" id="PDUD01000020">
    <property type="protein sequence ID" value="PHN05882.1"/>
    <property type="molecule type" value="Genomic_DNA"/>
</dbReference>
<feature type="transmembrane region" description="Helical" evidence="6">
    <location>
        <begin position="12"/>
        <end position="36"/>
    </location>
</feature>
<evidence type="ECO:0008006" key="9">
    <source>
        <dbReference type="Google" id="ProtNLM"/>
    </source>
</evidence>
<keyword evidence="3 6" id="KW-0812">Transmembrane</keyword>
<evidence type="ECO:0000256" key="1">
    <source>
        <dbReference type="ARBA" id="ARBA00004141"/>
    </source>
</evidence>